<dbReference type="GO" id="GO:0015297">
    <property type="term" value="F:antiporter activity"/>
    <property type="evidence" value="ECO:0007669"/>
    <property type="project" value="UniProtKB-KW"/>
</dbReference>
<evidence type="ECO:0000256" key="6">
    <source>
        <dbReference type="ARBA" id="ARBA00022989"/>
    </source>
</evidence>
<dbReference type="PANTHER" id="PTHR33451:SF3">
    <property type="entry name" value="MALATE-2H(+)_NA(+)-LACTATE ANTIPORTER"/>
    <property type="match status" value="1"/>
</dbReference>
<dbReference type="OrthoDB" id="9762978at2"/>
<evidence type="ECO:0000313" key="11">
    <source>
        <dbReference type="EMBL" id="QAT43950.1"/>
    </source>
</evidence>
<proteinExistence type="inferred from homology"/>
<comment type="similarity">
    <text evidence="8">Belongs to the NhaC Na(+)/H(+) (TC 2.A.35) antiporter family.</text>
</comment>
<evidence type="ECO:0000256" key="7">
    <source>
        <dbReference type="ARBA" id="ARBA00023136"/>
    </source>
</evidence>
<evidence type="ECO:0000256" key="5">
    <source>
        <dbReference type="ARBA" id="ARBA00022692"/>
    </source>
</evidence>
<feature type="domain" description="Na+/H+ antiporter NhaC-like C-terminal" evidence="10">
    <location>
        <begin position="176"/>
        <end position="473"/>
    </location>
</feature>
<dbReference type="InterPro" id="IPR004770">
    <property type="entry name" value="Na/H_antiport_NhaC"/>
</dbReference>
<keyword evidence="4" id="KW-1003">Cell membrane</keyword>
<accession>A0A410PYM6</accession>
<evidence type="ECO:0000256" key="3">
    <source>
        <dbReference type="ARBA" id="ARBA00022449"/>
    </source>
</evidence>
<keyword evidence="3" id="KW-0050">Antiport</keyword>
<evidence type="ECO:0000256" key="2">
    <source>
        <dbReference type="ARBA" id="ARBA00022448"/>
    </source>
</evidence>
<feature type="transmembrane region" description="Helical" evidence="9">
    <location>
        <begin position="279"/>
        <end position="299"/>
    </location>
</feature>
<name>A0A410PYM6_9FIRM</name>
<feature type="transmembrane region" description="Helical" evidence="9">
    <location>
        <begin position="50"/>
        <end position="68"/>
    </location>
</feature>
<evidence type="ECO:0000256" key="1">
    <source>
        <dbReference type="ARBA" id="ARBA00004651"/>
    </source>
</evidence>
<sequence>MKKNNIIFLKEEVKMDQNFKKPSLAISLIIVLFLFGSFAVQLVTTGAPDVHMTLIFSAAFAVVLLTIFNKTPMALIEEGIIHGTKIATISMMILMFIGVMIPAWIAAGTIPSLIYYGIQIISPSVFLLTTTLVCSLSCLATGTSWGTAATFGVALMGIGSGLGIDPAMTAGAIISGAIFGDKLSPISDTVNLSSATCEVNVFAHIKSVATATIPGYILALAAAIFLGMKHSKGQIDSHEVDALLSGLSAHFNVTPIFAIISLIPMILVIVLALRKFNALATIVISALVGMGIAIVFQGYHLTDMMSYMNYGYVIDTGNANIDKLLNRGGLQSMMWTVSIGYLGLSYGGILEKTGVLNTLLFSAKSVTSNARNLILTHMLAGMATVMATASPYVGILIPGRMFIAGYDKLGIKRTVASRTLEHSGICLDPLLPWSLGAVYFSGVLGVSPLEYAPYTVLCWTVPIIAAFYAITGIFVWKEDSLPDGAEADKTAETAVRSGTEN</sequence>
<evidence type="ECO:0000256" key="8">
    <source>
        <dbReference type="ARBA" id="ARBA00038435"/>
    </source>
</evidence>
<feature type="transmembrane region" description="Helical" evidence="9">
    <location>
        <begin position="374"/>
        <end position="397"/>
    </location>
</feature>
<dbReference type="KEGG" id="amij:EQM06_12355"/>
<feature type="transmembrane region" description="Helical" evidence="9">
    <location>
        <begin position="24"/>
        <end position="44"/>
    </location>
</feature>
<keyword evidence="7 9" id="KW-0472">Membrane</keyword>
<keyword evidence="12" id="KW-1185">Reference proteome</keyword>
<keyword evidence="5 9" id="KW-0812">Transmembrane</keyword>
<feature type="transmembrane region" description="Helical" evidence="9">
    <location>
        <begin position="249"/>
        <end position="273"/>
    </location>
</feature>
<dbReference type="GO" id="GO:0005886">
    <property type="term" value="C:plasma membrane"/>
    <property type="evidence" value="ECO:0007669"/>
    <property type="project" value="UniProtKB-SubCell"/>
</dbReference>
<dbReference type="Proteomes" id="UP000287601">
    <property type="component" value="Chromosome"/>
</dbReference>
<evidence type="ECO:0000313" key="12">
    <source>
        <dbReference type="Proteomes" id="UP000287601"/>
    </source>
</evidence>
<evidence type="ECO:0000256" key="4">
    <source>
        <dbReference type="ARBA" id="ARBA00022475"/>
    </source>
</evidence>
<evidence type="ECO:0000256" key="9">
    <source>
        <dbReference type="SAM" id="Phobius"/>
    </source>
</evidence>
<dbReference type="PANTHER" id="PTHR33451">
    <property type="entry name" value="MALATE-2H(+)/NA(+)-LACTATE ANTIPORTER"/>
    <property type="match status" value="1"/>
</dbReference>
<organism evidence="11 12">
    <name type="scientific">Aminipila luticellarii</name>
    <dbReference type="NCBI Taxonomy" id="2507160"/>
    <lineage>
        <taxon>Bacteria</taxon>
        <taxon>Bacillati</taxon>
        <taxon>Bacillota</taxon>
        <taxon>Clostridia</taxon>
        <taxon>Peptostreptococcales</taxon>
        <taxon>Anaerovoracaceae</taxon>
        <taxon>Aminipila</taxon>
    </lineage>
</organism>
<feature type="transmembrane region" description="Helical" evidence="9">
    <location>
        <begin position="208"/>
        <end position="228"/>
    </location>
</feature>
<keyword evidence="2" id="KW-0813">Transport</keyword>
<feature type="transmembrane region" description="Helical" evidence="9">
    <location>
        <begin position="89"/>
        <end position="107"/>
    </location>
</feature>
<feature type="transmembrane region" description="Helical" evidence="9">
    <location>
        <begin position="430"/>
        <end position="449"/>
    </location>
</feature>
<feature type="transmembrane region" description="Helical" evidence="9">
    <location>
        <begin position="113"/>
        <end position="139"/>
    </location>
</feature>
<keyword evidence="6 9" id="KW-1133">Transmembrane helix</keyword>
<dbReference type="NCBIfam" id="TIGR00931">
    <property type="entry name" value="antiport_nhaC"/>
    <property type="match status" value="1"/>
</dbReference>
<protein>
    <submittedName>
        <fullName evidence="11">Na+/H+ antiporter NhaC</fullName>
    </submittedName>
</protein>
<dbReference type="InterPro" id="IPR052180">
    <property type="entry name" value="NhaC_Na-H+_Antiporter"/>
</dbReference>
<gene>
    <name evidence="11" type="primary">nhaC</name>
    <name evidence="11" type="ORF">EQM06_12355</name>
</gene>
<feature type="transmembrane region" description="Helical" evidence="9">
    <location>
        <begin position="456"/>
        <end position="476"/>
    </location>
</feature>
<comment type="subcellular location">
    <subcellularLocation>
        <location evidence="1">Cell membrane</location>
        <topology evidence="1">Multi-pass membrane protein</topology>
    </subcellularLocation>
</comment>
<dbReference type="InterPro" id="IPR018461">
    <property type="entry name" value="Na/H_Antiport_NhaC-like_C"/>
</dbReference>
<reference evidence="11 12" key="1">
    <citation type="submission" date="2019-01" db="EMBL/GenBank/DDBJ databases">
        <title>Draft genomes of a novel of Aminipila strains.</title>
        <authorList>
            <person name="Ma S."/>
        </authorList>
    </citation>
    <scope>NUCLEOTIDE SEQUENCE [LARGE SCALE GENOMIC DNA]</scope>
    <source>
        <strain evidence="12">JN-39</strain>
    </source>
</reference>
<dbReference type="AlphaFoldDB" id="A0A410PYM6"/>
<dbReference type="EMBL" id="CP035281">
    <property type="protein sequence ID" value="QAT43950.1"/>
    <property type="molecule type" value="Genomic_DNA"/>
</dbReference>
<dbReference type="Pfam" id="PF03553">
    <property type="entry name" value="Na_H_antiporter"/>
    <property type="match status" value="1"/>
</dbReference>
<evidence type="ECO:0000259" key="10">
    <source>
        <dbReference type="Pfam" id="PF03553"/>
    </source>
</evidence>